<dbReference type="PANTHER" id="PTHR35902:SF3">
    <property type="entry name" value="NPCBM-ASSOCIATED, NEW3 DOMAIN OF ALPHA-GALACTOSIDASE"/>
    <property type="match status" value="1"/>
</dbReference>
<feature type="transmembrane region" description="Helical" evidence="1">
    <location>
        <begin position="386"/>
        <end position="405"/>
    </location>
</feature>
<gene>
    <name evidence="2" type="ORF">FTO68_05085</name>
</gene>
<reference evidence="2 3" key="1">
    <citation type="submission" date="2019-08" db="EMBL/GenBank/DDBJ databases">
        <authorList>
            <person name="Chen S.-C."/>
            <person name="Lai M.-C."/>
            <person name="You Y.-T."/>
        </authorList>
    </citation>
    <scope>NUCLEOTIDE SEQUENCE [LARGE SCALE GENOMIC DNA]</scope>
    <source>
        <strain evidence="2 3">P2F9704a</strain>
    </source>
</reference>
<dbReference type="AlphaFoldDB" id="A0ABD4TKU7"/>
<keyword evidence="1" id="KW-1133">Transmembrane helix</keyword>
<protein>
    <recommendedName>
        <fullName evidence="4">S-layer protein</fullName>
    </recommendedName>
</protein>
<evidence type="ECO:0000256" key="1">
    <source>
        <dbReference type="SAM" id="Phobius"/>
    </source>
</evidence>
<keyword evidence="1" id="KW-0812">Transmembrane</keyword>
<dbReference type="PANTHER" id="PTHR35902">
    <property type="entry name" value="S-LAYER DOMAIN-LIKE PROTEIN-RELATED"/>
    <property type="match status" value="1"/>
</dbReference>
<keyword evidence="3" id="KW-1185">Reference proteome</keyword>
<proteinExistence type="predicted"/>
<organism evidence="2 3">
    <name type="scientific">Methanocalculus taiwanensis</name>
    <dbReference type="NCBI Taxonomy" id="106207"/>
    <lineage>
        <taxon>Archaea</taxon>
        <taxon>Methanobacteriati</taxon>
        <taxon>Methanobacteriota</taxon>
        <taxon>Stenosarchaea group</taxon>
        <taxon>Methanomicrobia</taxon>
        <taxon>Methanomicrobiales</taxon>
        <taxon>Methanocalculaceae</taxon>
        <taxon>Methanocalculus</taxon>
    </lineage>
</organism>
<dbReference type="RefSeq" id="WP_255332306.1">
    <property type="nucleotide sequence ID" value="NZ_VOTZ01000008.1"/>
</dbReference>
<dbReference type="Proteomes" id="UP001524383">
    <property type="component" value="Unassembled WGS sequence"/>
</dbReference>
<evidence type="ECO:0000313" key="2">
    <source>
        <dbReference type="EMBL" id="MCQ1538364.1"/>
    </source>
</evidence>
<comment type="caution">
    <text evidence="2">The sequence shown here is derived from an EMBL/GenBank/DDBJ whole genome shotgun (WGS) entry which is preliminary data.</text>
</comment>
<evidence type="ECO:0008006" key="4">
    <source>
        <dbReference type="Google" id="ProtNLM"/>
    </source>
</evidence>
<sequence>MAYASIPVCVLTAIVLLAAFAPGVAEASGQSVIVTDHTLVPPVVMPGESALLHVTILNAASTSTKTESTYLSSVYSVSTSESADIYLVIGSVYLDGRGDIRVLEGNSAFTGVLGPGQSMDMVFLIQAPEKSGIYFPRLRIRIRGGESVIYPIPVNVNMPIFSMKAPVILVSQEALPFVSPGETFETELVVSNAGQSAAQEITVLVQSGDLMIAPVGSASLSMPALAPGAEIVLPLSFRVSKEITSGLYDLPVAISYYEADGSMKEMAAACSIDVRGSSALSVSSVKTDPVAIVAGEPFDLIVRLENTGTGRASSVIASIDVPFSGNREAFVGSIRPGNDAPAIFRLNAGEGGEINTTLSVGYSDDYGDHRLVQPLTLVVRRQGMEGAVIAVVLCILLAGAGYYLWCQRKKE</sequence>
<keyword evidence="1" id="KW-0472">Membrane</keyword>
<accession>A0ABD4TKU7</accession>
<dbReference type="EMBL" id="VOTZ01000008">
    <property type="protein sequence ID" value="MCQ1538364.1"/>
    <property type="molecule type" value="Genomic_DNA"/>
</dbReference>
<evidence type="ECO:0000313" key="3">
    <source>
        <dbReference type="Proteomes" id="UP001524383"/>
    </source>
</evidence>
<name>A0ABD4TKU7_9EURY</name>